<dbReference type="AlphaFoldDB" id="A0A4E0QV15"/>
<dbReference type="Proteomes" id="UP000030428">
    <property type="component" value="Unassembled WGS sequence"/>
</dbReference>
<organism evidence="1 2">
    <name type="scientific">Candidatus Thiomargarita nelsonii</name>
    <dbReference type="NCBI Taxonomy" id="1003181"/>
    <lineage>
        <taxon>Bacteria</taxon>
        <taxon>Pseudomonadati</taxon>
        <taxon>Pseudomonadota</taxon>
        <taxon>Gammaproteobacteria</taxon>
        <taxon>Thiotrichales</taxon>
        <taxon>Thiotrichaceae</taxon>
        <taxon>Thiomargarita</taxon>
    </lineage>
</organism>
<dbReference type="EMBL" id="JSZA02000359">
    <property type="protein sequence ID" value="TGN99772.1"/>
    <property type="molecule type" value="Genomic_DNA"/>
</dbReference>
<keyword evidence="2" id="KW-1185">Reference proteome</keyword>
<name>A0A4E0QV15_9GAMM</name>
<accession>A0A4E0QV15</accession>
<proteinExistence type="predicted"/>
<evidence type="ECO:0000313" key="2">
    <source>
        <dbReference type="Proteomes" id="UP000030428"/>
    </source>
</evidence>
<reference evidence="1 2" key="1">
    <citation type="journal article" date="2016" name="Front. Microbiol.">
        <title>Single-Cell (Meta-)Genomics of a Dimorphic Candidatus Thiomargarita nelsonii Reveals Genomic Plasticity.</title>
        <authorList>
            <person name="Flood B.E."/>
            <person name="Fliss P."/>
            <person name="Jones D.S."/>
            <person name="Dick G.J."/>
            <person name="Jain S."/>
            <person name="Kaster A.K."/>
            <person name="Winkel M."/>
            <person name="Mussmann M."/>
            <person name="Bailey J."/>
        </authorList>
    </citation>
    <scope>NUCLEOTIDE SEQUENCE [LARGE SCALE GENOMIC DNA]</scope>
    <source>
        <strain evidence="1">Hydrate Ridge</strain>
    </source>
</reference>
<sequence length="100" mass="10638">MRFKESKIYLGRIVQLLYGYANAATPYKHTANNITTDAQPLIAHAQGIKSGAMRDSPNGNGIPIQKASGTISMSEIKTFAKSGNGVSHWSKGGNAISCRA</sequence>
<comment type="caution">
    <text evidence="1">The sequence shown here is derived from an EMBL/GenBank/DDBJ whole genome shotgun (WGS) entry which is preliminary data.</text>
</comment>
<protein>
    <submittedName>
        <fullName evidence="1">Uncharacterized protein</fullName>
    </submittedName>
</protein>
<evidence type="ECO:0000313" key="1">
    <source>
        <dbReference type="EMBL" id="TGN99772.1"/>
    </source>
</evidence>
<gene>
    <name evidence="1" type="ORF">PN36_33575</name>
</gene>